<dbReference type="InterPro" id="IPR030374">
    <property type="entry name" value="PABS"/>
</dbReference>
<evidence type="ECO:0000256" key="2">
    <source>
        <dbReference type="ARBA" id="ARBA00022679"/>
    </source>
</evidence>
<keyword evidence="2 3" id="KW-0808">Transferase</keyword>
<dbReference type="InterPro" id="IPR029063">
    <property type="entry name" value="SAM-dependent_MTases_sf"/>
</dbReference>
<keyword evidence="3" id="KW-0620">Polyamine biosynthesis</keyword>
<dbReference type="Pfam" id="PF01564">
    <property type="entry name" value="Spermine_synth"/>
    <property type="match status" value="1"/>
</dbReference>
<gene>
    <name evidence="5" type="ORF">TBIB3V08_LOCUS9247</name>
</gene>
<dbReference type="PANTHER" id="PTHR11558:SF11">
    <property type="entry name" value="SPERMIDINE SYNTHASE"/>
    <property type="match status" value="1"/>
</dbReference>
<protein>
    <recommendedName>
        <fullName evidence="4">PABS domain-containing protein</fullName>
    </recommendedName>
</protein>
<dbReference type="AlphaFoldDB" id="A0A7R9F4M3"/>
<feature type="domain" description="PABS" evidence="4">
    <location>
        <begin position="1"/>
        <end position="87"/>
    </location>
</feature>
<reference evidence="5" key="1">
    <citation type="submission" date="2020-11" db="EMBL/GenBank/DDBJ databases">
        <authorList>
            <person name="Tran Van P."/>
        </authorList>
    </citation>
    <scope>NUCLEOTIDE SEQUENCE</scope>
</reference>
<dbReference type="EMBL" id="OD568402">
    <property type="protein sequence ID" value="CAD7446927.1"/>
    <property type="molecule type" value="Genomic_DNA"/>
</dbReference>
<dbReference type="GO" id="GO:0008295">
    <property type="term" value="P:spermidine biosynthetic process"/>
    <property type="evidence" value="ECO:0007669"/>
    <property type="project" value="TreeGrafter"/>
</dbReference>
<evidence type="ECO:0000256" key="1">
    <source>
        <dbReference type="ARBA" id="ARBA00007867"/>
    </source>
</evidence>
<name>A0A7R9F4M3_9NEOP</name>
<dbReference type="GO" id="GO:0005829">
    <property type="term" value="C:cytosol"/>
    <property type="evidence" value="ECO:0007669"/>
    <property type="project" value="TreeGrafter"/>
</dbReference>
<dbReference type="PROSITE" id="PS51006">
    <property type="entry name" value="PABS_2"/>
    <property type="match status" value="1"/>
</dbReference>
<sequence>MSGIEPGALYTEGPAVSLFQPSYFKLMRDALKPGGVVCSQAGTVWANLEHVAQTLEHCRSVFNVAAFAHVAVPTYPSGQIGFVLGSLNSIKNKKNGHPCSWKNWLNLWILRPTKLTFLHGVSTELDPGLR</sequence>
<dbReference type="PANTHER" id="PTHR11558">
    <property type="entry name" value="SPERMIDINE/SPERMINE SYNTHASE"/>
    <property type="match status" value="1"/>
</dbReference>
<comment type="similarity">
    <text evidence="1">Belongs to the spermidine/spermine synthase family.</text>
</comment>
<accession>A0A7R9F4M3</accession>
<comment type="caution">
    <text evidence="3">Lacks conserved residue(s) required for the propagation of feature annotation.</text>
</comment>
<dbReference type="GO" id="GO:0004766">
    <property type="term" value="F:spermidine synthase activity"/>
    <property type="evidence" value="ECO:0007669"/>
    <property type="project" value="TreeGrafter"/>
</dbReference>
<dbReference type="Gene3D" id="3.40.50.150">
    <property type="entry name" value="Vaccinia Virus protein VP39"/>
    <property type="match status" value="1"/>
</dbReference>
<evidence type="ECO:0000259" key="4">
    <source>
        <dbReference type="PROSITE" id="PS51006"/>
    </source>
</evidence>
<dbReference type="SUPFAM" id="SSF53335">
    <property type="entry name" value="S-adenosyl-L-methionine-dependent methyltransferases"/>
    <property type="match status" value="1"/>
</dbReference>
<evidence type="ECO:0000313" key="5">
    <source>
        <dbReference type="EMBL" id="CAD7446927.1"/>
    </source>
</evidence>
<organism evidence="5">
    <name type="scientific">Timema bartmani</name>
    <dbReference type="NCBI Taxonomy" id="61472"/>
    <lineage>
        <taxon>Eukaryota</taxon>
        <taxon>Metazoa</taxon>
        <taxon>Ecdysozoa</taxon>
        <taxon>Arthropoda</taxon>
        <taxon>Hexapoda</taxon>
        <taxon>Insecta</taxon>
        <taxon>Pterygota</taxon>
        <taxon>Neoptera</taxon>
        <taxon>Polyneoptera</taxon>
        <taxon>Phasmatodea</taxon>
        <taxon>Timematodea</taxon>
        <taxon>Timematoidea</taxon>
        <taxon>Timematidae</taxon>
        <taxon>Timema</taxon>
    </lineage>
</organism>
<dbReference type="InterPro" id="IPR001045">
    <property type="entry name" value="Spermi_synthase"/>
</dbReference>
<proteinExistence type="inferred from homology"/>
<evidence type="ECO:0000256" key="3">
    <source>
        <dbReference type="PROSITE-ProRule" id="PRU00354"/>
    </source>
</evidence>